<feature type="compositionally biased region" description="Basic residues" evidence="1">
    <location>
        <begin position="86"/>
        <end position="116"/>
    </location>
</feature>
<protein>
    <submittedName>
        <fullName evidence="3">Uncharacterized protein</fullName>
    </submittedName>
</protein>
<dbReference type="EMBL" id="LR862137">
    <property type="protein sequence ID" value="CAD1844549.1"/>
    <property type="molecule type" value="Genomic_DNA"/>
</dbReference>
<evidence type="ECO:0000256" key="1">
    <source>
        <dbReference type="SAM" id="MobiDB-lite"/>
    </source>
</evidence>
<dbReference type="AlphaFoldDB" id="A0A6V7QN29"/>
<accession>A0A6V7QN29</accession>
<evidence type="ECO:0000313" key="3">
    <source>
        <dbReference type="EMBL" id="CAD1844549.1"/>
    </source>
</evidence>
<gene>
    <name evidence="3" type="ORF">CB5_LOCUS27760</name>
</gene>
<keyword evidence="2" id="KW-0812">Transmembrane</keyword>
<proteinExistence type="predicted"/>
<reference evidence="3" key="1">
    <citation type="submission" date="2020-07" db="EMBL/GenBank/DDBJ databases">
        <authorList>
            <person name="Lin J."/>
        </authorList>
    </citation>
    <scope>NUCLEOTIDE SEQUENCE</scope>
</reference>
<organism evidence="3">
    <name type="scientific">Ananas comosus var. bracteatus</name>
    <name type="common">red pineapple</name>
    <dbReference type="NCBI Taxonomy" id="296719"/>
    <lineage>
        <taxon>Eukaryota</taxon>
        <taxon>Viridiplantae</taxon>
        <taxon>Streptophyta</taxon>
        <taxon>Embryophyta</taxon>
        <taxon>Tracheophyta</taxon>
        <taxon>Spermatophyta</taxon>
        <taxon>Magnoliopsida</taxon>
        <taxon>Liliopsida</taxon>
        <taxon>Poales</taxon>
        <taxon>Bromeliaceae</taxon>
        <taxon>Bromelioideae</taxon>
        <taxon>Ananas</taxon>
    </lineage>
</organism>
<sequence>MVGGGRKRGGALATALSIADAASWTCALALVVLILVSSLREPGGARRGGRRRRRRRRRRWLCAGEAGEPGVRGDIRGGGGGDAAHHQRQVRRPVHRRAQPPHPRPRRCLPRARHHAHPDQQAQIKTSERVRSILCTSRIIV</sequence>
<name>A0A6V7QN29_ANACO</name>
<feature type="region of interest" description="Disordered" evidence="1">
    <location>
        <begin position="71"/>
        <end position="123"/>
    </location>
</feature>
<keyword evidence="2" id="KW-1133">Transmembrane helix</keyword>
<feature type="transmembrane region" description="Helical" evidence="2">
    <location>
        <begin position="12"/>
        <end position="36"/>
    </location>
</feature>
<evidence type="ECO:0000256" key="2">
    <source>
        <dbReference type="SAM" id="Phobius"/>
    </source>
</evidence>
<keyword evidence="2" id="KW-0472">Membrane</keyword>